<dbReference type="EMBL" id="ML977512">
    <property type="protein sequence ID" value="KAF2126717.1"/>
    <property type="molecule type" value="Genomic_DNA"/>
</dbReference>
<feature type="non-terminal residue" evidence="2">
    <location>
        <position position="1"/>
    </location>
</feature>
<dbReference type="GO" id="GO:0003729">
    <property type="term" value="F:mRNA binding"/>
    <property type="evidence" value="ECO:0007669"/>
    <property type="project" value="InterPro"/>
</dbReference>
<dbReference type="PANTHER" id="PTHR40788:SF1">
    <property type="entry name" value="IPA PROTEIN"/>
    <property type="match status" value="1"/>
</dbReference>
<accession>A0A6A6A7D2</accession>
<evidence type="ECO:0000313" key="3">
    <source>
        <dbReference type="Proteomes" id="UP000799771"/>
    </source>
</evidence>
<dbReference type="GeneID" id="54403185"/>
<keyword evidence="3" id="KW-1185">Reference proteome</keyword>
<name>A0A6A6A7D2_9PLEO</name>
<reference evidence="2" key="1">
    <citation type="journal article" date="2020" name="Stud. Mycol.">
        <title>101 Dothideomycetes genomes: a test case for predicting lifestyles and emergence of pathogens.</title>
        <authorList>
            <person name="Haridas S."/>
            <person name="Albert R."/>
            <person name="Binder M."/>
            <person name="Bloem J."/>
            <person name="Labutti K."/>
            <person name="Salamov A."/>
            <person name="Andreopoulos B."/>
            <person name="Baker S."/>
            <person name="Barry K."/>
            <person name="Bills G."/>
            <person name="Bluhm B."/>
            <person name="Cannon C."/>
            <person name="Castanera R."/>
            <person name="Culley D."/>
            <person name="Daum C."/>
            <person name="Ezra D."/>
            <person name="Gonzalez J."/>
            <person name="Henrissat B."/>
            <person name="Kuo A."/>
            <person name="Liang C."/>
            <person name="Lipzen A."/>
            <person name="Lutzoni F."/>
            <person name="Magnuson J."/>
            <person name="Mondo S."/>
            <person name="Nolan M."/>
            <person name="Ohm R."/>
            <person name="Pangilinan J."/>
            <person name="Park H.-J."/>
            <person name="Ramirez L."/>
            <person name="Alfaro M."/>
            <person name="Sun H."/>
            <person name="Tritt A."/>
            <person name="Yoshinaga Y."/>
            <person name="Zwiers L.-H."/>
            <person name="Turgeon B."/>
            <person name="Goodwin S."/>
            <person name="Spatafora J."/>
            <person name="Crous P."/>
            <person name="Grigoriev I."/>
        </authorList>
    </citation>
    <scope>NUCLEOTIDE SEQUENCE</scope>
    <source>
        <strain evidence="2">CBS 119687</strain>
    </source>
</reference>
<evidence type="ECO:0000313" key="2">
    <source>
        <dbReference type="EMBL" id="KAF2126717.1"/>
    </source>
</evidence>
<feature type="region of interest" description="Disordered" evidence="1">
    <location>
        <begin position="652"/>
        <end position="689"/>
    </location>
</feature>
<dbReference type="OrthoDB" id="2922289at2759"/>
<protein>
    <submittedName>
        <fullName evidence="2">Uncharacterized protein</fullName>
    </submittedName>
</protein>
<organism evidence="2 3">
    <name type="scientific">Dothidotthia symphoricarpi CBS 119687</name>
    <dbReference type="NCBI Taxonomy" id="1392245"/>
    <lineage>
        <taxon>Eukaryota</taxon>
        <taxon>Fungi</taxon>
        <taxon>Dikarya</taxon>
        <taxon>Ascomycota</taxon>
        <taxon>Pezizomycotina</taxon>
        <taxon>Dothideomycetes</taxon>
        <taxon>Pleosporomycetidae</taxon>
        <taxon>Pleosporales</taxon>
        <taxon>Dothidotthiaceae</taxon>
        <taxon>Dothidotthia</taxon>
    </lineage>
</organism>
<proteinExistence type="predicted"/>
<dbReference type="AlphaFoldDB" id="A0A6A6A7D2"/>
<gene>
    <name evidence="2" type="ORF">P153DRAFT_254026</name>
</gene>
<dbReference type="PANTHER" id="PTHR40788">
    <property type="entry name" value="CLR5 DOMAIN-CONTAINING PROTEIN-RELATED"/>
    <property type="match status" value="1"/>
</dbReference>
<dbReference type="RefSeq" id="XP_033521109.1">
    <property type="nucleotide sequence ID" value="XM_033662753.1"/>
</dbReference>
<evidence type="ECO:0000256" key="1">
    <source>
        <dbReference type="SAM" id="MobiDB-lite"/>
    </source>
</evidence>
<dbReference type="Proteomes" id="UP000799771">
    <property type="component" value="Unassembled WGS sequence"/>
</dbReference>
<feature type="non-terminal residue" evidence="2">
    <location>
        <position position="789"/>
    </location>
</feature>
<sequence length="789" mass="90803">PAPCECEICQTQYRPVFKQRFYEHGYARTLTDVEAEEKLANYVTQANLDREAIHATLQQHGNAISTWWRTRRRSGREAILRKVAPNSQIRRKPCLTTNLKGQNFMLETQADRLRNRQHFLLPYLNIPTLASHPATMIGLAEARTISSLEEWAPFDNEQLTLYWECGWVDLEYNAGCVMLYGQSYGALRKWERSVAHRCDAIGFPRASLLIEAQATLMSILRRILEQVVELLPVDSQVGMEKMTRYLHDAWTSPQAHLSWSSYVHQPFMPAPKLDLDASLVEVQARRDNVGDQLWLLQTEPAYFRRYIGLVRQLPGSEMLYSQNAMKEITLAEIKAMVEMYWFWQGILVELEHTRHMYRVFRDHIAPGSPLPPKVNFALGALEALLVQGIDKRGKQLQALLRARPAFYHMYHHSRSSKTEMISSLKDSPNKPNPADAYKTDRLWWCLGNLLGEPRTPTRIPHTVVLGLLDDHLQIADQKEIRKIDGILLERLSDYATMHEIWEGIRLHRPSYTERTMHDCKNSDDRSGWRRVRLAIPEFGALGDVTKALNNFDKTKAPAGGKNYQWLTVFDANHDMLKTFWASMHELFKTWHARCGFSEEDTANSLQVLGLWKSEDYHERLASKRQTVLSDISKRKTLADNDVFLPMPFTDTSNPNTQIVERKSKTKTRGETSNSSEAKKDESTTMPEPSIQYIGVPKSAIKVFRRMFPVELQERSAEVDWKDFVGAMCNAGFAARSGGGSIMIFEQDQGKIIFHRPHPDSTIDAIMLQSMGRRMNKWFGWTRESFVLAD</sequence>